<evidence type="ECO:0000256" key="1">
    <source>
        <dbReference type="SAM" id="SignalP"/>
    </source>
</evidence>
<dbReference type="Pfam" id="PF03351">
    <property type="entry name" value="DOMON"/>
    <property type="match status" value="1"/>
</dbReference>
<accession>A0AAV7Y053</accession>
<dbReference type="PANTHER" id="PTHR10157">
    <property type="entry name" value="DOPAMINE BETA HYDROXYLASE RELATED"/>
    <property type="match status" value="1"/>
</dbReference>
<name>A0AAV7Y053_9NEOP</name>
<sequence length="120" mass="13100">MGRARRRGRQRGGCGGAGAPWTLWLLLLPACLLGAARAAHWTHSAELDRNFAVFWTPGEEDITFEVQVRTLGYVGLGFSADGKMKGADMVIGWVRDGQVFFQVSVASSPRTQGSTFKKRS</sequence>
<keyword evidence="1" id="KW-0732">Signal</keyword>
<dbReference type="PANTHER" id="PTHR10157:SF40">
    <property type="entry name" value="MOXD1 HOMOLOG 2"/>
    <property type="match status" value="1"/>
</dbReference>
<organism evidence="3 4">
    <name type="scientific">Megalurothrips usitatus</name>
    <name type="common">bean blossom thrips</name>
    <dbReference type="NCBI Taxonomy" id="439358"/>
    <lineage>
        <taxon>Eukaryota</taxon>
        <taxon>Metazoa</taxon>
        <taxon>Ecdysozoa</taxon>
        <taxon>Arthropoda</taxon>
        <taxon>Hexapoda</taxon>
        <taxon>Insecta</taxon>
        <taxon>Pterygota</taxon>
        <taxon>Neoptera</taxon>
        <taxon>Paraneoptera</taxon>
        <taxon>Thysanoptera</taxon>
        <taxon>Terebrantia</taxon>
        <taxon>Thripoidea</taxon>
        <taxon>Thripidae</taxon>
        <taxon>Megalurothrips</taxon>
    </lineage>
</organism>
<dbReference type="PROSITE" id="PS50836">
    <property type="entry name" value="DOMON"/>
    <property type="match status" value="1"/>
</dbReference>
<dbReference type="Gene3D" id="2.60.40.1210">
    <property type="entry name" value="Cellobiose dehydrogenase, cytochrome domain"/>
    <property type="match status" value="1"/>
</dbReference>
<dbReference type="GO" id="GO:0030667">
    <property type="term" value="C:secretory granule membrane"/>
    <property type="evidence" value="ECO:0007669"/>
    <property type="project" value="TreeGrafter"/>
</dbReference>
<dbReference type="InterPro" id="IPR045266">
    <property type="entry name" value="DOH_DOMON"/>
</dbReference>
<dbReference type="GO" id="GO:0004500">
    <property type="term" value="F:dopamine beta-monooxygenase activity"/>
    <property type="evidence" value="ECO:0007669"/>
    <property type="project" value="InterPro"/>
</dbReference>
<dbReference type="InterPro" id="IPR000945">
    <property type="entry name" value="DBH-like"/>
</dbReference>
<protein>
    <recommendedName>
        <fullName evidence="2">DOMON domain-containing protein</fullName>
    </recommendedName>
</protein>
<reference evidence="3" key="1">
    <citation type="submission" date="2022-12" db="EMBL/GenBank/DDBJ databases">
        <title>Chromosome-level genome assembly of the bean flower thrips Megalurothrips usitatus.</title>
        <authorList>
            <person name="Ma L."/>
            <person name="Liu Q."/>
            <person name="Li H."/>
            <person name="Cai W."/>
        </authorList>
    </citation>
    <scope>NUCLEOTIDE SEQUENCE</scope>
    <source>
        <strain evidence="3">Cailab_2022a</strain>
    </source>
</reference>
<dbReference type="InterPro" id="IPR005018">
    <property type="entry name" value="DOMON_domain"/>
</dbReference>
<evidence type="ECO:0000313" key="3">
    <source>
        <dbReference type="EMBL" id="KAJ1530797.1"/>
    </source>
</evidence>
<dbReference type="GO" id="GO:0005507">
    <property type="term" value="F:copper ion binding"/>
    <property type="evidence" value="ECO:0007669"/>
    <property type="project" value="TreeGrafter"/>
</dbReference>
<feature type="chain" id="PRO_5043541029" description="DOMON domain-containing protein" evidence="1">
    <location>
        <begin position="39"/>
        <end position="120"/>
    </location>
</feature>
<keyword evidence="4" id="KW-1185">Reference proteome</keyword>
<dbReference type="GO" id="GO:0006589">
    <property type="term" value="P:octopamine biosynthetic process"/>
    <property type="evidence" value="ECO:0007669"/>
    <property type="project" value="TreeGrafter"/>
</dbReference>
<dbReference type="SUPFAM" id="SSF49344">
    <property type="entry name" value="CBD9-like"/>
    <property type="match status" value="1"/>
</dbReference>
<dbReference type="EMBL" id="JAPTSV010000002">
    <property type="protein sequence ID" value="KAJ1530797.1"/>
    <property type="molecule type" value="Genomic_DNA"/>
</dbReference>
<proteinExistence type="predicted"/>
<dbReference type="GO" id="GO:0005615">
    <property type="term" value="C:extracellular space"/>
    <property type="evidence" value="ECO:0007669"/>
    <property type="project" value="TreeGrafter"/>
</dbReference>
<dbReference type="CDD" id="cd09631">
    <property type="entry name" value="DOMON_DOH"/>
    <property type="match status" value="1"/>
</dbReference>
<dbReference type="GO" id="GO:0042421">
    <property type="term" value="P:norepinephrine biosynthetic process"/>
    <property type="evidence" value="ECO:0007669"/>
    <property type="project" value="TreeGrafter"/>
</dbReference>
<dbReference type="GO" id="GO:0042420">
    <property type="term" value="P:dopamine catabolic process"/>
    <property type="evidence" value="ECO:0007669"/>
    <property type="project" value="TreeGrafter"/>
</dbReference>
<feature type="domain" description="DOMON" evidence="2">
    <location>
        <begin position="49"/>
        <end position="120"/>
    </location>
</feature>
<gene>
    <name evidence="3" type="ORF">ONE63_005646</name>
</gene>
<dbReference type="Proteomes" id="UP001075354">
    <property type="component" value="Chromosome 2"/>
</dbReference>
<dbReference type="AlphaFoldDB" id="A0AAV7Y053"/>
<evidence type="ECO:0000313" key="4">
    <source>
        <dbReference type="Proteomes" id="UP001075354"/>
    </source>
</evidence>
<feature type="signal peptide" evidence="1">
    <location>
        <begin position="1"/>
        <end position="38"/>
    </location>
</feature>
<evidence type="ECO:0000259" key="2">
    <source>
        <dbReference type="PROSITE" id="PS50836"/>
    </source>
</evidence>
<comment type="caution">
    <text evidence="3">The sequence shown here is derived from an EMBL/GenBank/DDBJ whole genome shotgun (WGS) entry which is preliminary data.</text>
</comment>